<sequence length="69" mass="7461">MSTDNAPFEKAGEVKTWSATTIELQGTTPLVLDNLNETRIMITPDGQGMAFTTSEGVADMTCQVNIRPD</sequence>
<gene>
    <name evidence="1" type="ORF">GR206_07265</name>
</gene>
<accession>A0A6N9ZBJ8</accession>
<reference evidence="1 2" key="1">
    <citation type="submission" date="2019-12" db="EMBL/GenBank/DDBJ databases">
        <title>Rhizobium genotypes associated with high levels of biological nitrogen fixation by grain legumes in a temperate-maritime cropping system.</title>
        <authorList>
            <person name="Maluk M."/>
            <person name="Francesc Ferrando Molina F."/>
            <person name="Lopez Del Egido L."/>
            <person name="Lafos M."/>
            <person name="Langarica-Fuentes A."/>
            <person name="Gebre Yohannes G."/>
            <person name="Young M.W."/>
            <person name="Martin P."/>
            <person name="Gantlett R."/>
            <person name="Kenicer G."/>
            <person name="Hawes C."/>
            <person name="Begg G.S."/>
            <person name="Quilliam R.S."/>
            <person name="Squire G.R."/>
            <person name="Poole P.S."/>
            <person name="Young P.W."/>
            <person name="Iannetta P.M."/>
            <person name="James E.K."/>
        </authorList>
    </citation>
    <scope>NUCLEOTIDE SEQUENCE [LARGE SCALE GENOMIC DNA]</scope>
    <source>
        <strain evidence="1 2">JHI2449</strain>
    </source>
</reference>
<name>A0A6N9ZBJ8_9HYPH</name>
<dbReference type="EMBL" id="WUEP01000004">
    <property type="protein sequence ID" value="NEH90843.1"/>
    <property type="molecule type" value="Genomic_DNA"/>
</dbReference>
<organism evidence="1 2">
    <name type="scientific">Rhizobium laguerreae</name>
    <dbReference type="NCBI Taxonomy" id="1076926"/>
    <lineage>
        <taxon>Bacteria</taxon>
        <taxon>Pseudomonadati</taxon>
        <taxon>Pseudomonadota</taxon>
        <taxon>Alphaproteobacteria</taxon>
        <taxon>Hyphomicrobiales</taxon>
        <taxon>Rhizobiaceae</taxon>
        <taxon>Rhizobium/Agrobacterium group</taxon>
        <taxon>Rhizobium</taxon>
    </lineage>
</organism>
<protein>
    <submittedName>
        <fullName evidence="1">Uncharacterized protein</fullName>
    </submittedName>
</protein>
<comment type="caution">
    <text evidence="1">The sequence shown here is derived from an EMBL/GenBank/DDBJ whole genome shotgun (WGS) entry which is preliminary data.</text>
</comment>
<evidence type="ECO:0000313" key="2">
    <source>
        <dbReference type="Proteomes" id="UP000468864"/>
    </source>
</evidence>
<evidence type="ECO:0000313" key="1">
    <source>
        <dbReference type="EMBL" id="NEH90843.1"/>
    </source>
</evidence>
<proteinExistence type="predicted"/>
<dbReference type="AlphaFoldDB" id="A0A6N9ZBJ8"/>
<dbReference type="Proteomes" id="UP000468864">
    <property type="component" value="Unassembled WGS sequence"/>
</dbReference>